<dbReference type="SUPFAM" id="SSF52540">
    <property type="entry name" value="P-loop containing nucleoside triphosphate hydrolases"/>
    <property type="match status" value="1"/>
</dbReference>
<dbReference type="InterPro" id="IPR027417">
    <property type="entry name" value="P-loop_NTPase"/>
</dbReference>
<dbReference type="GO" id="GO:0005524">
    <property type="term" value="F:ATP binding"/>
    <property type="evidence" value="ECO:0007669"/>
    <property type="project" value="UniProtKB-KW"/>
</dbReference>
<dbReference type="Pfam" id="PF00005">
    <property type="entry name" value="ABC_tran"/>
    <property type="match status" value="1"/>
</dbReference>
<keyword evidence="4" id="KW-1003">Cell membrane</keyword>
<dbReference type="PROSITE" id="PS00211">
    <property type="entry name" value="ABC_TRANSPORTER_1"/>
    <property type="match status" value="1"/>
</dbReference>
<organism evidence="9 10">
    <name type="scientific">Candidatus Planktophila limnetica</name>
    <dbReference type="NCBI Taxonomy" id="573600"/>
    <lineage>
        <taxon>Bacteria</taxon>
        <taxon>Bacillati</taxon>
        <taxon>Actinomycetota</taxon>
        <taxon>Actinomycetes</taxon>
        <taxon>Candidatus Nanopelagicales</taxon>
        <taxon>Candidatus Nanopelagicaceae</taxon>
        <taxon>Candidatus Planktophila</taxon>
    </lineage>
</organism>
<keyword evidence="7" id="KW-0472">Membrane</keyword>
<dbReference type="PANTHER" id="PTHR43297">
    <property type="entry name" value="OLIGOPEPTIDE TRANSPORT ATP-BINDING PROTEIN APPD"/>
    <property type="match status" value="1"/>
</dbReference>
<comment type="similarity">
    <text evidence="2">Belongs to the ABC transporter superfamily.</text>
</comment>
<name>A0A249LG99_9ACTN</name>
<dbReference type="InterPro" id="IPR017871">
    <property type="entry name" value="ABC_transporter-like_CS"/>
</dbReference>
<reference evidence="9 10" key="1">
    <citation type="submission" date="2016-07" db="EMBL/GenBank/DDBJ databases">
        <title>High microdiversification within the ubiquitous acI lineage of Actinobacteria.</title>
        <authorList>
            <person name="Neuenschwander S.M."/>
            <person name="Salcher M."/>
            <person name="Ghai R."/>
            <person name="Pernthaler J."/>
        </authorList>
    </citation>
    <scope>NUCLEOTIDE SEQUENCE [LARGE SCALE GENOMIC DNA]</scope>
    <source>
        <strain evidence="9">MMS-VB-114</strain>
    </source>
</reference>
<dbReference type="FunFam" id="3.40.50.300:FF:000016">
    <property type="entry name" value="Oligopeptide ABC transporter ATP-binding component"/>
    <property type="match status" value="1"/>
</dbReference>
<comment type="subcellular location">
    <subcellularLocation>
        <location evidence="1">Cell membrane</location>
        <topology evidence="1">Peripheral membrane protein</topology>
    </subcellularLocation>
</comment>
<dbReference type="InterPro" id="IPR003439">
    <property type="entry name" value="ABC_transporter-like_ATP-bd"/>
</dbReference>
<evidence type="ECO:0000259" key="8">
    <source>
        <dbReference type="PROSITE" id="PS50893"/>
    </source>
</evidence>
<gene>
    <name evidence="9" type="ORF">PHILAsVB114_04805</name>
</gene>
<dbReference type="SMART" id="SM00382">
    <property type="entry name" value="AAA"/>
    <property type="match status" value="1"/>
</dbReference>
<keyword evidence="10" id="KW-1185">Reference proteome</keyword>
<dbReference type="GO" id="GO:0005886">
    <property type="term" value="C:plasma membrane"/>
    <property type="evidence" value="ECO:0007669"/>
    <property type="project" value="UniProtKB-SubCell"/>
</dbReference>
<dbReference type="CDD" id="cd03257">
    <property type="entry name" value="ABC_NikE_OppD_transporters"/>
    <property type="match status" value="1"/>
</dbReference>
<dbReference type="RefSeq" id="WP_095698246.1">
    <property type="nucleotide sequence ID" value="NZ_CP016782.1"/>
</dbReference>
<dbReference type="InterPro" id="IPR050388">
    <property type="entry name" value="ABC_Ni/Peptide_Import"/>
</dbReference>
<dbReference type="GO" id="GO:0015833">
    <property type="term" value="P:peptide transport"/>
    <property type="evidence" value="ECO:0007669"/>
    <property type="project" value="InterPro"/>
</dbReference>
<evidence type="ECO:0000256" key="7">
    <source>
        <dbReference type="ARBA" id="ARBA00023136"/>
    </source>
</evidence>
<sequence>MAEKLLEVKNLCVSFKTRKGTVRAVNNLSFSINHGEVLGIVGESGSGKSVSMSAVMGLIKDDNAEITGEVLFNGEDLLKKSDDELRAIRGKDIAMVFQDPMTALTPVYTIGWHIREQLQLHGNISNQAAKLRAIELLEEVGIPDPAKRVDQYPHEFSGGMRQRAIIAMALSLNPKLLIADEPTTALDVTIQAQILDLLERLRKTHNSSIIIITHDMGVVSELSSEVLVMYAGRMVERSTKSALFANPQHPYTKGLMNSVPRVDRARTSRLETISGQPASLLNLPSGCAFRTRCSSAHAACTEQPVFTADSNGYGAACFLLTEGARS</sequence>
<dbReference type="InterPro" id="IPR003593">
    <property type="entry name" value="AAA+_ATPase"/>
</dbReference>
<keyword evidence="5" id="KW-0547">Nucleotide-binding</keyword>
<dbReference type="NCBIfam" id="TIGR01727">
    <property type="entry name" value="oligo_HPY"/>
    <property type="match status" value="1"/>
</dbReference>
<dbReference type="EMBL" id="CP016782">
    <property type="protein sequence ID" value="ASY27946.1"/>
    <property type="molecule type" value="Genomic_DNA"/>
</dbReference>
<dbReference type="Gene3D" id="3.40.50.300">
    <property type="entry name" value="P-loop containing nucleotide triphosphate hydrolases"/>
    <property type="match status" value="1"/>
</dbReference>
<keyword evidence="3" id="KW-0813">Transport</keyword>
<dbReference type="KEGG" id="plim:PHILAsVB114_04805"/>
<evidence type="ECO:0000256" key="5">
    <source>
        <dbReference type="ARBA" id="ARBA00022741"/>
    </source>
</evidence>
<dbReference type="InterPro" id="IPR013563">
    <property type="entry name" value="Oligopep_ABC_C"/>
</dbReference>
<evidence type="ECO:0000256" key="2">
    <source>
        <dbReference type="ARBA" id="ARBA00005417"/>
    </source>
</evidence>
<evidence type="ECO:0000313" key="9">
    <source>
        <dbReference type="EMBL" id="ASY27946.1"/>
    </source>
</evidence>
<evidence type="ECO:0000256" key="6">
    <source>
        <dbReference type="ARBA" id="ARBA00022840"/>
    </source>
</evidence>
<dbReference type="OrthoDB" id="8481147at2"/>
<evidence type="ECO:0000256" key="4">
    <source>
        <dbReference type="ARBA" id="ARBA00022475"/>
    </source>
</evidence>
<proteinExistence type="inferred from homology"/>
<protein>
    <submittedName>
        <fullName evidence="9">Peptide/nickel transport system ATP-binding protein</fullName>
    </submittedName>
</protein>
<feature type="domain" description="ABC transporter" evidence="8">
    <location>
        <begin position="6"/>
        <end position="256"/>
    </location>
</feature>
<dbReference type="PANTHER" id="PTHR43297:SF2">
    <property type="entry name" value="DIPEPTIDE TRANSPORT ATP-BINDING PROTEIN DPPD"/>
    <property type="match status" value="1"/>
</dbReference>
<accession>A0A249LG99</accession>
<evidence type="ECO:0000313" key="10">
    <source>
        <dbReference type="Proteomes" id="UP000217221"/>
    </source>
</evidence>
<dbReference type="PROSITE" id="PS50893">
    <property type="entry name" value="ABC_TRANSPORTER_2"/>
    <property type="match status" value="1"/>
</dbReference>
<evidence type="ECO:0000256" key="1">
    <source>
        <dbReference type="ARBA" id="ARBA00004202"/>
    </source>
</evidence>
<evidence type="ECO:0000256" key="3">
    <source>
        <dbReference type="ARBA" id="ARBA00022448"/>
    </source>
</evidence>
<keyword evidence="6 9" id="KW-0067">ATP-binding</keyword>
<dbReference type="Proteomes" id="UP000217221">
    <property type="component" value="Chromosome"/>
</dbReference>
<dbReference type="Pfam" id="PF08352">
    <property type="entry name" value="oligo_HPY"/>
    <property type="match status" value="1"/>
</dbReference>
<dbReference type="AlphaFoldDB" id="A0A249LG99"/>
<dbReference type="GO" id="GO:0016887">
    <property type="term" value="F:ATP hydrolysis activity"/>
    <property type="evidence" value="ECO:0007669"/>
    <property type="project" value="InterPro"/>
</dbReference>